<sequence length="249" mass="28010">MGWCPKVADRASTMPAPRRPDRYMRLLAAPDNVYLCHNVGSGPIKYLEKQSPGWERQMAIARSKDPNRDTPPAVSELFIGGSSEPPAWAADPDLYIYRAVKRAAKSQSSSARMETFVLPFGTNGCSARSRTRRACSRSRSWNADRNLKTPTEEDCRQNELKTLLATYAREGYTVSTPFYTVHFHLPDERTSGKFVLEHRAAALQYKLFQSMLNVFKIGNATGRFSSEPSRTFSYEILLLILALARGYDG</sequence>
<comment type="caution">
    <text evidence="1">The sequence shown here is derived from an EMBL/GenBank/DDBJ whole genome shotgun (WGS) entry which is preliminary data.</text>
</comment>
<proteinExistence type="predicted"/>
<dbReference type="EMBL" id="JYDW01000391">
    <property type="protein sequence ID" value="KRZ48545.1"/>
    <property type="molecule type" value="Genomic_DNA"/>
</dbReference>
<dbReference type="AlphaFoldDB" id="A0A0V1KN97"/>
<protein>
    <submittedName>
        <fullName evidence="1">Uncharacterized protein</fullName>
    </submittedName>
</protein>
<dbReference type="OrthoDB" id="10503775at2759"/>
<keyword evidence="2" id="KW-1185">Reference proteome</keyword>
<organism evidence="1 2">
    <name type="scientific">Trichinella nativa</name>
    <dbReference type="NCBI Taxonomy" id="6335"/>
    <lineage>
        <taxon>Eukaryota</taxon>
        <taxon>Metazoa</taxon>
        <taxon>Ecdysozoa</taxon>
        <taxon>Nematoda</taxon>
        <taxon>Enoplea</taxon>
        <taxon>Dorylaimia</taxon>
        <taxon>Trichinellida</taxon>
        <taxon>Trichinellidae</taxon>
        <taxon>Trichinella</taxon>
    </lineage>
</organism>
<evidence type="ECO:0000313" key="1">
    <source>
        <dbReference type="EMBL" id="KRZ48545.1"/>
    </source>
</evidence>
<reference evidence="1 2" key="1">
    <citation type="submission" date="2015-05" db="EMBL/GenBank/DDBJ databases">
        <title>Evolution of Trichinella species and genotypes.</title>
        <authorList>
            <person name="Korhonen P.K."/>
            <person name="Edoardo P."/>
            <person name="Giuseppe L.R."/>
            <person name="Gasser R.B."/>
        </authorList>
    </citation>
    <scope>NUCLEOTIDE SEQUENCE [LARGE SCALE GENOMIC DNA]</scope>
    <source>
        <strain evidence="1">ISS10</strain>
    </source>
</reference>
<name>A0A0V1KN97_9BILA</name>
<dbReference type="Proteomes" id="UP000054721">
    <property type="component" value="Unassembled WGS sequence"/>
</dbReference>
<evidence type="ECO:0000313" key="2">
    <source>
        <dbReference type="Proteomes" id="UP000054721"/>
    </source>
</evidence>
<accession>A0A0V1KN97</accession>
<gene>
    <name evidence="1" type="ORF">T02_10803</name>
</gene>